<evidence type="ECO:0000256" key="10">
    <source>
        <dbReference type="ARBA" id="ARBA00022840"/>
    </source>
</evidence>
<keyword evidence="12" id="KW-0472">Membrane</keyword>
<reference evidence="18" key="3">
    <citation type="submission" date="2022-01" db="UniProtKB">
        <authorList>
            <consortium name="EnsemblPlants"/>
        </authorList>
    </citation>
    <scope>IDENTIFICATION</scope>
    <source>
        <strain evidence="18">subsp. vulgare</strain>
    </source>
</reference>
<dbReference type="GO" id="GO:0005524">
    <property type="term" value="F:ATP binding"/>
    <property type="evidence" value="ECO:0007669"/>
    <property type="project" value="UniProtKB-UniRule"/>
</dbReference>
<evidence type="ECO:0000313" key="18">
    <source>
        <dbReference type="EnsemblPlants" id="HORVU.MOREX.r3.2HG0199210.1"/>
    </source>
</evidence>
<dbReference type="InterPro" id="IPR017441">
    <property type="entry name" value="Protein_kinase_ATP_BS"/>
</dbReference>
<evidence type="ECO:0000256" key="1">
    <source>
        <dbReference type="ARBA" id="ARBA00004251"/>
    </source>
</evidence>
<dbReference type="InterPro" id="IPR011009">
    <property type="entry name" value="Kinase-like_dom_sf"/>
</dbReference>
<evidence type="ECO:0000256" key="8">
    <source>
        <dbReference type="ARBA" id="ARBA00022741"/>
    </source>
</evidence>
<evidence type="ECO:0000256" key="5">
    <source>
        <dbReference type="ARBA" id="ARBA00022679"/>
    </source>
</evidence>
<keyword evidence="6" id="KW-0812">Transmembrane</keyword>
<dbReference type="PROSITE" id="PS51257">
    <property type="entry name" value="PROKAR_LIPOPROTEIN"/>
    <property type="match status" value="1"/>
</dbReference>
<evidence type="ECO:0000256" key="15">
    <source>
        <dbReference type="PROSITE-ProRule" id="PRU10141"/>
    </source>
</evidence>
<keyword evidence="10 15" id="KW-0067">ATP-binding</keyword>
<evidence type="ECO:0000313" key="19">
    <source>
        <dbReference type="Proteomes" id="UP000011116"/>
    </source>
</evidence>
<dbReference type="GO" id="GO:0004674">
    <property type="term" value="F:protein serine/threonine kinase activity"/>
    <property type="evidence" value="ECO:0007669"/>
    <property type="project" value="UniProtKB-KW"/>
</dbReference>
<dbReference type="Gramene" id="HORVU.MOREX.r3.2HG0199210.1">
    <property type="protein sequence ID" value="HORVU.MOREX.r3.2HG0199210.1"/>
    <property type="gene ID" value="HORVU.MOREX.r3.2HG0199210"/>
</dbReference>
<dbReference type="Gene3D" id="3.30.200.20">
    <property type="entry name" value="Phosphorylase Kinase, domain 1"/>
    <property type="match status" value="1"/>
</dbReference>
<dbReference type="SMART" id="SM00220">
    <property type="entry name" value="S_TKc"/>
    <property type="match status" value="1"/>
</dbReference>
<evidence type="ECO:0000256" key="3">
    <source>
        <dbReference type="ARBA" id="ARBA00010217"/>
    </source>
</evidence>
<keyword evidence="13" id="KW-0675">Receptor</keyword>
<reference evidence="18" key="2">
    <citation type="submission" date="2020-10" db="EMBL/GenBank/DDBJ databases">
        <authorList>
            <person name="Scholz U."/>
            <person name="Mascher M."/>
            <person name="Fiebig A."/>
        </authorList>
    </citation>
    <scope>NUCLEOTIDE SEQUENCE [LARGE SCALE GENOMIC DNA]</scope>
    <source>
        <strain evidence="18">cv. Morex</strain>
    </source>
</reference>
<dbReference type="PROSITE" id="PS00107">
    <property type="entry name" value="PROTEIN_KINASE_ATP"/>
    <property type="match status" value="1"/>
</dbReference>
<comment type="subcellular location">
    <subcellularLocation>
        <location evidence="1">Cell membrane</location>
        <topology evidence="1">Single-pass type I membrane protein</topology>
    </subcellularLocation>
</comment>
<evidence type="ECO:0000256" key="2">
    <source>
        <dbReference type="ARBA" id="ARBA00008536"/>
    </source>
</evidence>
<evidence type="ECO:0000256" key="4">
    <source>
        <dbReference type="ARBA" id="ARBA00022475"/>
    </source>
</evidence>
<dbReference type="GO" id="GO:0005886">
    <property type="term" value="C:plasma membrane"/>
    <property type="evidence" value="ECO:0007669"/>
    <property type="project" value="UniProtKB-SubCell"/>
</dbReference>
<accession>A0A8I6XD45</accession>
<feature type="binding site" evidence="15">
    <location>
        <position position="104"/>
    </location>
    <ligand>
        <name>ATP</name>
        <dbReference type="ChEBI" id="CHEBI:30616"/>
    </ligand>
</feature>
<evidence type="ECO:0000256" key="14">
    <source>
        <dbReference type="ARBA" id="ARBA00023180"/>
    </source>
</evidence>
<dbReference type="AlphaFoldDB" id="A0A8I6XD45"/>
<dbReference type="Proteomes" id="UP000011116">
    <property type="component" value="Chromosome 2H"/>
</dbReference>
<evidence type="ECO:0000256" key="7">
    <source>
        <dbReference type="ARBA" id="ARBA00022729"/>
    </source>
</evidence>
<sequence length="392" mass="44048">MRDDRRLIISVTAALGFIFWLAISACLCWCCLNGRTDELKQQDLFGDKEMKEEFKKGSRPRRFSYRELAIATGKFADIRKLGEGGFGSVYRGRIKTLSLDVAIKRVSKSSKQGRKEYFSEVRIISRLRHRNLVQLIGWCHDGGELLLVYELMPNGSLDTHLYNANKKLSWPTRHDIVLGIGNALLYLHQEWEQCVLHRDIKPSNVMLDESFNAKLGDFGLARLVEHSKGTHTTELAGTTGYMDPECMRLGRASIESDIYSFGVVLLEISTGRRPVVVLPDDSVIHLVQRVTELYDQGRILDAADPQLNGEFDIQQIERVMVVGLLCTCHDWSLRPSIRQAINVLRFEAPLQDLPTRMVSVIPPNPSLPFLHSADDNSGLAGCALGLPSNGIN</sequence>
<reference evidence="19" key="1">
    <citation type="journal article" date="2012" name="Nature">
        <title>A physical, genetic and functional sequence assembly of the barley genome.</title>
        <authorList>
            <consortium name="The International Barley Genome Sequencing Consortium"/>
            <person name="Mayer K.F."/>
            <person name="Waugh R."/>
            <person name="Brown J.W."/>
            <person name="Schulman A."/>
            <person name="Langridge P."/>
            <person name="Platzer M."/>
            <person name="Fincher G.B."/>
            <person name="Muehlbauer G.J."/>
            <person name="Sato K."/>
            <person name="Close T.J."/>
            <person name="Wise R.P."/>
            <person name="Stein N."/>
        </authorList>
    </citation>
    <scope>NUCLEOTIDE SEQUENCE [LARGE SCALE GENOMIC DNA]</scope>
    <source>
        <strain evidence="19">cv. Morex</strain>
    </source>
</reference>
<dbReference type="InterPro" id="IPR050528">
    <property type="entry name" value="L-type_Lectin-RKs"/>
</dbReference>
<proteinExistence type="inferred from homology"/>
<dbReference type="FunFam" id="1.10.510.10:FF:000240">
    <property type="entry name" value="Lectin-domain containing receptor kinase A4.3"/>
    <property type="match status" value="1"/>
</dbReference>
<evidence type="ECO:0000256" key="12">
    <source>
        <dbReference type="ARBA" id="ARBA00023136"/>
    </source>
</evidence>
<dbReference type="PROSITE" id="PS00108">
    <property type="entry name" value="PROTEIN_KINASE_ST"/>
    <property type="match status" value="1"/>
</dbReference>
<dbReference type="Pfam" id="PF00069">
    <property type="entry name" value="Pkinase"/>
    <property type="match status" value="1"/>
</dbReference>
<comment type="similarity">
    <text evidence="2">In the N-terminal section; belongs to the leguminous lectin family.</text>
</comment>
<protein>
    <recommendedName>
        <fullName evidence="17">Protein kinase domain-containing protein</fullName>
    </recommendedName>
</protein>
<evidence type="ECO:0000256" key="16">
    <source>
        <dbReference type="RuleBase" id="RU000304"/>
    </source>
</evidence>
<dbReference type="InterPro" id="IPR008271">
    <property type="entry name" value="Ser/Thr_kinase_AS"/>
</dbReference>
<comment type="similarity">
    <text evidence="16">Belongs to the protein kinase superfamily.</text>
</comment>
<evidence type="ECO:0000256" key="11">
    <source>
        <dbReference type="ARBA" id="ARBA00022989"/>
    </source>
</evidence>
<dbReference type="InterPro" id="IPR000719">
    <property type="entry name" value="Prot_kinase_dom"/>
</dbReference>
<comment type="similarity">
    <text evidence="3">In the C-terminal section; belongs to the protein kinase superfamily. Ser/Thr protein kinase family.</text>
</comment>
<name>A0A8I6XD45_HORVV</name>
<dbReference type="SUPFAM" id="SSF56112">
    <property type="entry name" value="Protein kinase-like (PK-like)"/>
    <property type="match status" value="1"/>
</dbReference>
<feature type="domain" description="Protein kinase" evidence="17">
    <location>
        <begin position="75"/>
        <end position="332"/>
    </location>
</feature>
<organism evidence="18 19">
    <name type="scientific">Hordeum vulgare subsp. vulgare</name>
    <name type="common">Domesticated barley</name>
    <dbReference type="NCBI Taxonomy" id="112509"/>
    <lineage>
        <taxon>Eukaryota</taxon>
        <taxon>Viridiplantae</taxon>
        <taxon>Streptophyta</taxon>
        <taxon>Embryophyta</taxon>
        <taxon>Tracheophyta</taxon>
        <taxon>Spermatophyta</taxon>
        <taxon>Magnoliopsida</taxon>
        <taxon>Liliopsida</taxon>
        <taxon>Poales</taxon>
        <taxon>Poaceae</taxon>
        <taxon>BOP clade</taxon>
        <taxon>Pooideae</taxon>
        <taxon>Triticodae</taxon>
        <taxon>Triticeae</taxon>
        <taxon>Hordeinae</taxon>
        <taxon>Hordeum</taxon>
    </lineage>
</organism>
<keyword evidence="8 15" id="KW-0547">Nucleotide-binding</keyword>
<dbReference type="EnsemblPlants" id="HORVU.MOREX.r3.2HG0199210.1">
    <property type="protein sequence ID" value="HORVU.MOREX.r3.2HG0199210.1"/>
    <property type="gene ID" value="HORVU.MOREX.r3.2HG0199210"/>
</dbReference>
<dbReference type="SMR" id="A0A8I6XD45"/>
<dbReference type="Gene3D" id="1.10.510.10">
    <property type="entry name" value="Transferase(Phosphotransferase) domain 1"/>
    <property type="match status" value="1"/>
</dbReference>
<dbReference type="Gramene" id="HORVU.MOREX.r2.2HG0165480.1">
    <property type="protein sequence ID" value="HORVU.MOREX.r2.2HG0165480.1"/>
    <property type="gene ID" value="HORVU.MOREX.r2.2HG0165480"/>
</dbReference>
<keyword evidence="19" id="KW-1185">Reference proteome</keyword>
<keyword evidence="5" id="KW-0808">Transferase</keyword>
<dbReference type="FunFam" id="3.30.200.20:FF:000168">
    <property type="entry name" value="L-type lectin-domain containing receptor kinase IX.1"/>
    <property type="match status" value="1"/>
</dbReference>
<dbReference type="GO" id="GO:0002229">
    <property type="term" value="P:defense response to oomycetes"/>
    <property type="evidence" value="ECO:0007669"/>
    <property type="project" value="UniProtKB-ARBA"/>
</dbReference>
<keyword evidence="14" id="KW-0325">Glycoprotein</keyword>
<keyword evidence="7" id="KW-0732">Signal</keyword>
<keyword evidence="11" id="KW-1133">Transmembrane helix</keyword>
<keyword evidence="16" id="KW-0723">Serine/threonine-protein kinase</keyword>
<keyword evidence="4" id="KW-1003">Cell membrane</keyword>
<keyword evidence="9" id="KW-0418">Kinase</keyword>
<dbReference type="PROSITE" id="PS50011">
    <property type="entry name" value="PROTEIN_KINASE_DOM"/>
    <property type="match status" value="1"/>
</dbReference>
<evidence type="ECO:0000256" key="6">
    <source>
        <dbReference type="ARBA" id="ARBA00022692"/>
    </source>
</evidence>
<evidence type="ECO:0000259" key="17">
    <source>
        <dbReference type="PROSITE" id="PS50011"/>
    </source>
</evidence>
<evidence type="ECO:0000256" key="13">
    <source>
        <dbReference type="ARBA" id="ARBA00023170"/>
    </source>
</evidence>
<dbReference type="PANTHER" id="PTHR27007">
    <property type="match status" value="1"/>
</dbReference>
<evidence type="ECO:0000256" key="9">
    <source>
        <dbReference type="ARBA" id="ARBA00022777"/>
    </source>
</evidence>